<evidence type="ECO:0000313" key="3">
    <source>
        <dbReference type="Proteomes" id="UP000011728"/>
    </source>
</evidence>
<dbReference type="Proteomes" id="UP000011728">
    <property type="component" value="Chromosome"/>
</dbReference>
<sequence>MRNNDNLDNVIKSAIDDNISYIEPSRDIFNEAWNKKEKEMCKKEKINMKHMKKVALVPACLITLSILGVFTFSSGARVAAEEMLKTIFYPDKYGNVVENSQETKIPVYSAPIPIDDENKSDIERRFGFKVNLPEKFGKYIYSKENDEVRVPYARIRVENVKYKEIDSIMHELIKAVYDDTAYKKLNKKYKLIGNVDSKYTDGQGNEFWLTLMKENEDSKEDNENIEQEITIDDIVCKIIKESQPEYNMKEVGNGVSRTDMESKPVDIVTKYNMEWEYDGVKYYIYVGKDLSKINEIKEFVSEYIKVL</sequence>
<gene>
    <name evidence="2" type="ORF">Cspa_c03530</name>
</gene>
<protein>
    <recommendedName>
        <fullName evidence="4">DUF4367 domain-containing protein</fullName>
    </recommendedName>
</protein>
<dbReference type="eggNOG" id="ENOG50337AJ">
    <property type="taxonomic scope" value="Bacteria"/>
</dbReference>
<dbReference type="EMBL" id="CP004121">
    <property type="protein sequence ID" value="AGF54171.1"/>
    <property type="molecule type" value="Genomic_DNA"/>
</dbReference>
<evidence type="ECO:0000313" key="2">
    <source>
        <dbReference type="EMBL" id="AGF54171.1"/>
    </source>
</evidence>
<dbReference type="RefSeq" id="WP_015390497.1">
    <property type="nucleotide sequence ID" value="NC_020291.1"/>
</dbReference>
<evidence type="ECO:0000256" key="1">
    <source>
        <dbReference type="SAM" id="Phobius"/>
    </source>
</evidence>
<dbReference type="KEGG" id="csr:Cspa_c03530"/>
<dbReference type="PATRIC" id="fig|931276.5.peg.333"/>
<keyword evidence="1" id="KW-0812">Transmembrane</keyword>
<dbReference type="OrthoDB" id="1937638at2"/>
<name>M1MGU3_9CLOT</name>
<reference evidence="2 3" key="1">
    <citation type="submission" date="2013-02" db="EMBL/GenBank/DDBJ databases">
        <title>Genome sequence of Clostridium saccharoperbutylacetonicum N1-4(HMT).</title>
        <authorList>
            <person name="Poehlein A."/>
            <person name="Daniel R."/>
        </authorList>
    </citation>
    <scope>NUCLEOTIDE SEQUENCE [LARGE SCALE GENOMIC DNA]</scope>
    <source>
        <strain evidence="3">N1-4(HMT)</strain>
    </source>
</reference>
<feature type="transmembrane region" description="Helical" evidence="1">
    <location>
        <begin position="54"/>
        <end position="73"/>
    </location>
</feature>
<accession>M1MGU3</accession>
<proteinExistence type="predicted"/>
<organism evidence="2 3">
    <name type="scientific">Clostridium saccharoperbutylacetonicum N1-4(HMT)</name>
    <dbReference type="NCBI Taxonomy" id="931276"/>
    <lineage>
        <taxon>Bacteria</taxon>
        <taxon>Bacillati</taxon>
        <taxon>Bacillota</taxon>
        <taxon>Clostridia</taxon>
        <taxon>Eubacteriales</taxon>
        <taxon>Clostridiaceae</taxon>
        <taxon>Clostridium</taxon>
    </lineage>
</organism>
<dbReference type="AlphaFoldDB" id="M1MGU3"/>
<keyword evidence="1" id="KW-0472">Membrane</keyword>
<keyword evidence="1" id="KW-1133">Transmembrane helix</keyword>
<evidence type="ECO:0008006" key="4">
    <source>
        <dbReference type="Google" id="ProtNLM"/>
    </source>
</evidence>
<keyword evidence="3" id="KW-1185">Reference proteome</keyword>
<dbReference type="HOGENOM" id="CLU_917343_0_0_9"/>